<proteinExistence type="predicted"/>
<evidence type="ECO:0000313" key="2">
    <source>
        <dbReference type="EMBL" id="KCZ89074.1"/>
    </source>
</evidence>
<dbReference type="STRING" id="1280952.HJA_07252"/>
<gene>
    <name evidence="2" type="ORF">HJA_07252</name>
</gene>
<dbReference type="eggNOG" id="COG1357">
    <property type="taxonomic scope" value="Bacteria"/>
</dbReference>
<comment type="caution">
    <text evidence="2">The sequence shown here is derived from an EMBL/GenBank/DDBJ whole genome shotgun (WGS) entry which is preliminary data.</text>
</comment>
<protein>
    <submittedName>
        <fullName evidence="2">Pentapeptide repeat-containing protein</fullName>
    </submittedName>
</protein>
<dbReference type="PATRIC" id="fig|1280952.3.peg.1438"/>
<reference evidence="2 3" key="1">
    <citation type="journal article" date="2014" name="Antonie Van Leeuwenhoek">
        <title>Hyphomonas beringensis sp. nov. and Hyphomonas chukchiensis sp. nov., isolated from surface seawater of the Bering Sea and Chukchi Sea.</title>
        <authorList>
            <person name="Li C."/>
            <person name="Lai Q."/>
            <person name="Li G."/>
            <person name="Dong C."/>
            <person name="Wang J."/>
            <person name="Liao Y."/>
            <person name="Shao Z."/>
        </authorList>
    </citation>
    <scope>NUCLEOTIDE SEQUENCE [LARGE SCALE GENOMIC DNA]</scope>
    <source>
        <strain evidence="2 3">VP2</strain>
    </source>
</reference>
<keyword evidence="1" id="KW-0472">Membrane</keyword>
<evidence type="ECO:0000256" key="1">
    <source>
        <dbReference type="SAM" id="Phobius"/>
    </source>
</evidence>
<sequence>MGLLEWLGFREQWSLSSFRWLGHLLGAFLFCLAFVVFCASIAIFIHFFLALLTRGPYADDKAGEGIRNIGLVLAALFGAPFLVWRSIVLAQQAQTAAEALFNDKINAAVQELSARREVTRVVEQNGAEEVLRVWEDDLVSRVVAIDRLEGLVAEREDAAPRIVRLLAAYIRGNFQCNDLKPTEGLKIRKVPRMDLQKAVDCIGRILKTAAEVDDGHWRLDLTGCDFDGVIFATGYFRAVNFSKSRFEGSVLDEGMFEGCYFVGTLLNYGSFLSANLKGARFDYAVVNRPEPVPGGFVESLNMGDISGATFIGADISAIDYLGEADQIAKTFGTKDTKLSDNMRERKLPDVQFNKAIVMRRRVGKIDLTEEQQQLVDELEKSGFQNWSPHNSSDGITGHLVSKFFDELGMTSWPHKR</sequence>
<accession>A0A059FEN0</accession>
<dbReference type="EMBL" id="ARYJ01000004">
    <property type="protein sequence ID" value="KCZ89074.1"/>
    <property type="molecule type" value="Genomic_DNA"/>
</dbReference>
<keyword evidence="1" id="KW-0812">Transmembrane</keyword>
<keyword evidence="1" id="KW-1133">Transmembrane helix</keyword>
<dbReference type="Proteomes" id="UP000024816">
    <property type="component" value="Unassembled WGS sequence"/>
</dbReference>
<keyword evidence="3" id="KW-1185">Reference proteome</keyword>
<feature type="transmembrane region" description="Helical" evidence="1">
    <location>
        <begin position="20"/>
        <end position="53"/>
    </location>
</feature>
<dbReference type="SUPFAM" id="SSF141571">
    <property type="entry name" value="Pentapeptide repeat-like"/>
    <property type="match status" value="1"/>
</dbReference>
<organism evidence="2 3">
    <name type="scientific">Hyphomonas jannaschiana VP2</name>
    <dbReference type="NCBI Taxonomy" id="1280952"/>
    <lineage>
        <taxon>Bacteria</taxon>
        <taxon>Pseudomonadati</taxon>
        <taxon>Pseudomonadota</taxon>
        <taxon>Alphaproteobacteria</taxon>
        <taxon>Hyphomonadales</taxon>
        <taxon>Hyphomonadaceae</taxon>
        <taxon>Hyphomonas</taxon>
    </lineage>
</organism>
<dbReference type="Gene3D" id="2.160.20.80">
    <property type="entry name" value="E3 ubiquitin-protein ligase SopA"/>
    <property type="match status" value="1"/>
</dbReference>
<name>A0A059FEN0_9PROT</name>
<evidence type="ECO:0000313" key="3">
    <source>
        <dbReference type="Proteomes" id="UP000024816"/>
    </source>
</evidence>
<feature type="transmembrane region" description="Helical" evidence="1">
    <location>
        <begin position="65"/>
        <end position="84"/>
    </location>
</feature>
<dbReference type="AlphaFoldDB" id="A0A059FEN0"/>